<gene>
    <name evidence="3" type="ORF">C7B64_22470</name>
</gene>
<dbReference type="SMART" id="SM00897">
    <property type="entry name" value="FIST"/>
    <property type="match status" value="1"/>
</dbReference>
<feature type="domain" description="FIST" evidence="1">
    <location>
        <begin position="33"/>
        <end position="226"/>
    </location>
</feature>
<keyword evidence="4" id="KW-1185">Reference proteome</keyword>
<dbReference type="Pfam" id="PF10442">
    <property type="entry name" value="FIST_C"/>
    <property type="match status" value="1"/>
</dbReference>
<evidence type="ECO:0000313" key="4">
    <source>
        <dbReference type="Proteomes" id="UP000238762"/>
    </source>
</evidence>
<evidence type="ECO:0000313" key="3">
    <source>
        <dbReference type="EMBL" id="PSB00632.1"/>
    </source>
</evidence>
<dbReference type="InterPro" id="IPR019494">
    <property type="entry name" value="FIST_C"/>
</dbReference>
<accession>A0A2T1BXB5</accession>
<evidence type="ECO:0000259" key="2">
    <source>
        <dbReference type="SMART" id="SM01204"/>
    </source>
</evidence>
<reference evidence="3 4" key="2">
    <citation type="submission" date="2018-03" db="EMBL/GenBank/DDBJ databases">
        <title>The ancient ancestry and fast evolution of plastids.</title>
        <authorList>
            <person name="Moore K.R."/>
            <person name="Magnabosco C."/>
            <person name="Momper L."/>
            <person name="Gold D.A."/>
            <person name="Bosak T."/>
            <person name="Fournier G.P."/>
        </authorList>
    </citation>
    <scope>NUCLEOTIDE SEQUENCE [LARGE SCALE GENOMIC DNA]</scope>
    <source>
        <strain evidence="3 4">CCAP 1448/3</strain>
    </source>
</reference>
<dbReference type="PANTHER" id="PTHR40252">
    <property type="entry name" value="BLR0328 PROTEIN"/>
    <property type="match status" value="1"/>
</dbReference>
<dbReference type="Pfam" id="PF08495">
    <property type="entry name" value="FIST"/>
    <property type="match status" value="1"/>
</dbReference>
<organism evidence="3 4">
    <name type="scientific">Merismopedia glauca CCAP 1448/3</name>
    <dbReference type="NCBI Taxonomy" id="1296344"/>
    <lineage>
        <taxon>Bacteria</taxon>
        <taxon>Bacillati</taxon>
        <taxon>Cyanobacteriota</taxon>
        <taxon>Cyanophyceae</taxon>
        <taxon>Synechococcales</taxon>
        <taxon>Merismopediaceae</taxon>
        <taxon>Merismopedia</taxon>
    </lineage>
</organism>
<dbReference type="PANTHER" id="PTHR40252:SF2">
    <property type="entry name" value="BLR0328 PROTEIN"/>
    <property type="match status" value="1"/>
</dbReference>
<comment type="caution">
    <text evidence="3">The sequence shown here is derived from an EMBL/GenBank/DDBJ whole genome shotgun (WGS) entry which is preliminary data.</text>
</comment>
<protein>
    <recommendedName>
        <fullName evidence="5">Histidine kinase</fullName>
    </recommendedName>
</protein>
<reference evidence="3 4" key="1">
    <citation type="submission" date="2018-02" db="EMBL/GenBank/DDBJ databases">
        <authorList>
            <person name="Cohen D.B."/>
            <person name="Kent A.D."/>
        </authorList>
    </citation>
    <scope>NUCLEOTIDE SEQUENCE [LARGE SCALE GENOMIC DNA]</scope>
    <source>
        <strain evidence="3 4">CCAP 1448/3</strain>
    </source>
</reference>
<dbReference type="Proteomes" id="UP000238762">
    <property type="component" value="Unassembled WGS sequence"/>
</dbReference>
<dbReference type="SMART" id="SM01204">
    <property type="entry name" value="FIST_C"/>
    <property type="match status" value="1"/>
</dbReference>
<dbReference type="InterPro" id="IPR013702">
    <property type="entry name" value="FIST_domain_N"/>
</dbReference>
<dbReference type="EMBL" id="PVWJ01000179">
    <property type="protein sequence ID" value="PSB00632.1"/>
    <property type="molecule type" value="Genomic_DNA"/>
</dbReference>
<evidence type="ECO:0008006" key="5">
    <source>
        <dbReference type="Google" id="ProtNLM"/>
    </source>
</evidence>
<sequence>MLKIVVGHSNDPDSLEAVNEVLMQCQASLEGHIPQAGILFAAIDFEHSLILQKINRVFPGIELIGGSTDGELSSVLGFEQDSLTLMLFSSDNLEIKAAVGRNVSQNPPEIAKKAADDAKQQLTRDLKFCIAIPESLTTSIVSILQGLEDSFGKIPVFGGATADEWQYQQTYQFFKTEVLSDAVPMLLFAGDFLFSFGIAGGWHPIGKRSIVTKVDRNIIYEIDNEPALNFYHYYFNNSAPDALYPLAVFPPNETEFFLRGSLGHDSLLGTIKVSGDIPENSTVQITDASLDDVITASKASCSQALANYPGEKPKAALFFSCAWRRQVLGTRAVEEYQTIADFFDPEMASCGFYTYGEIAPLSTNQKTFFHNNTFVTLLMGDR</sequence>
<name>A0A2T1BXB5_9CYAN</name>
<feature type="domain" description="FIST C-domain" evidence="2">
    <location>
        <begin position="227"/>
        <end position="361"/>
    </location>
</feature>
<dbReference type="OrthoDB" id="9770435at2"/>
<dbReference type="AlphaFoldDB" id="A0A2T1BXB5"/>
<proteinExistence type="predicted"/>
<evidence type="ECO:0000259" key="1">
    <source>
        <dbReference type="SMART" id="SM00897"/>
    </source>
</evidence>
<dbReference type="RefSeq" id="WP_106291600.1">
    <property type="nucleotide sequence ID" value="NZ_CAWNTC010000224.1"/>
</dbReference>